<dbReference type="GeneID" id="28973010"/>
<feature type="region of interest" description="Disordered" evidence="1">
    <location>
        <begin position="1"/>
        <end position="51"/>
    </location>
</feature>
<protein>
    <recommendedName>
        <fullName evidence="4">F-box domain-containing protein</fullName>
    </recommendedName>
</protein>
<accession>A0A194S6C7</accession>
<evidence type="ECO:0000313" key="3">
    <source>
        <dbReference type="Proteomes" id="UP000053890"/>
    </source>
</evidence>
<evidence type="ECO:0008006" key="4">
    <source>
        <dbReference type="Google" id="ProtNLM"/>
    </source>
</evidence>
<sequence length="337" mass="36326">MSHTPLPSSEVAASNQDPVVVVTDEQSTGVPSSSPEPVGAAAPLSSSSQPGRGLPDEIIDLILAQDVLDPADHGRCTLVSRSFGKVAHDKLYDKATVVVTDAVAAPSPILGQVSTTTLDEWRRLARPNVRGSVRALCVAFMDDDELWHAEDEPREPTGIVLDRAALAEVVAELPLLQDVELIWAPSVHPTVVLDLGDLKNVRSLSMNRSQHAVVAAAPNLVRLAIPLYLEMFTPTTPPPRHLRKLCITSIDSRLILRELVGRLEWLAPPSLEVLEMPLASTSAALLLPFLERHVTRAHALREVKLDGERAPQWAPADRAALGKLGQENGFRVSGPGL</sequence>
<evidence type="ECO:0000313" key="2">
    <source>
        <dbReference type="EMBL" id="KPV76099.1"/>
    </source>
</evidence>
<dbReference type="Proteomes" id="UP000053890">
    <property type="component" value="Unassembled WGS sequence"/>
</dbReference>
<dbReference type="AlphaFoldDB" id="A0A194S6C7"/>
<gene>
    <name evidence="2" type="ORF">RHOBADRAFT_21819</name>
</gene>
<dbReference type="EMBL" id="KQ474077">
    <property type="protein sequence ID" value="KPV76099.1"/>
    <property type="molecule type" value="Genomic_DNA"/>
</dbReference>
<feature type="compositionally biased region" description="Polar residues" evidence="1">
    <location>
        <begin position="24"/>
        <end position="35"/>
    </location>
</feature>
<organism evidence="2 3">
    <name type="scientific">Rhodotorula graminis (strain WP1)</name>
    <dbReference type="NCBI Taxonomy" id="578459"/>
    <lineage>
        <taxon>Eukaryota</taxon>
        <taxon>Fungi</taxon>
        <taxon>Dikarya</taxon>
        <taxon>Basidiomycota</taxon>
        <taxon>Pucciniomycotina</taxon>
        <taxon>Microbotryomycetes</taxon>
        <taxon>Sporidiobolales</taxon>
        <taxon>Sporidiobolaceae</taxon>
        <taxon>Rhodotorula</taxon>
    </lineage>
</organism>
<evidence type="ECO:0000256" key="1">
    <source>
        <dbReference type="SAM" id="MobiDB-lite"/>
    </source>
</evidence>
<keyword evidence="3" id="KW-1185">Reference proteome</keyword>
<name>A0A194S6C7_RHOGW</name>
<proteinExistence type="predicted"/>
<reference evidence="2 3" key="1">
    <citation type="journal article" date="2015" name="Front. Microbiol.">
        <title>Genome sequence of the plant growth promoting endophytic yeast Rhodotorula graminis WP1.</title>
        <authorList>
            <person name="Firrincieli A."/>
            <person name="Otillar R."/>
            <person name="Salamov A."/>
            <person name="Schmutz J."/>
            <person name="Khan Z."/>
            <person name="Redman R.S."/>
            <person name="Fleck N.D."/>
            <person name="Lindquist E."/>
            <person name="Grigoriev I.V."/>
            <person name="Doty S.L."/>
        </authorList>
    </citation>
    <scope>NUCLEOTIDE SEQUENCE [LARGE SCALE GENOMIC DNA]</scope>
    <source>
        <strain evidence="2 3">WP1</strain>
    </source>
</reference>
<dbReference type="RefSeq" id="XP_018272148.1">
    <property type="nucleotide sequence ID" value="XM_018412561.1"/>
</dbReference>
<feature type="compositionally biased region" description="Polar residues" evidence="1">
    <location>
        <begin position="1"/>
        <end position="17"/>
    </location>
</feature>